<keyword evidence="2" id="KW-1185">Reference proteome</keyword>
<comment type="caution">
    <text evidence="1">The sequence shown here is derived from an EMBL/GenBank/DDBJ whole genome shotgun (WGS) entry which is preliminary data.</text>
</comment>
<accession>A0A9X3BFM5</accession>
<gene>
    <name evidence="1" type="ORF">OCK74_08835</name>
</gene>
<name>A0A9X3BFM5_9BACT</name>
<dbReference type="Proteomes" id="UP001155483">
    <property type="component" value="Unassembled WGS sequence"/>
</dbReference>
<protein>
    <submittedName>
        <fullName evidence="1">Uncharacterized protein</fullName>
    </submittedName>
</protein>
<reference evidence="1" key="1">
    <citation type="submission" date="2022-09" db="EMBL/GenBank/DDBJ databases">
        <authorList>
            <person name="Yuan C."/>
            <person name="Ke Z."/>
        </authorList>
    </citation>
    <scope>NUCLEOTIDE SEQUENCE</scope>
    <source>
        <strain evidence="1">LB-8</strain>
    </source>
</reference>
<evidence type="ECO:0000313" key="2">
    <source>
        <dbReference type="Proteomes" id="UP001155483"/>
    </source>
</evidence>
<dbReference type="EMBL" id="JAOTIF010000004">
    <property type="protein sequence ID" value="MCU7549219.1"/>
    <property type="molecule type" value="Genomic_DNA"/>
</dbReference>
<proteinExistence type="predicted"/>
<evidence type="ECO:0000313" key="1">
    <source>
        <dbReference type="EMBL" id="MCU7549219.1"/>
    </source>
</evidence>
<sequence>MQDRLIMVWKNVAKRLHGTFEQKKDTDYFHNHEAYELTCHYDKHKVIVTAYLQLIPERGRGPFLTHFTKVYVCFYNQQKVYFKIAKNSFLSSICNLISPQIKTPNSTFNKRFNLSGQPRFKVASIFSNQEILQPIVDFDDIYLEVIHNNKFASSFAPPNNEDVLEVNVNYVLNNEEQILNLIHLSTLLVEEVTSIRI</sequence>
<reference evidence="1" key="2">
    <citation type="submission" date="2023-04" db="EMBL/GenBank/DDBJ databases">
        <title>Paracnuella aquatica gen. nov., sp. nov., a member of the family Chitinophagaceae isolated from a hot spring.</title>
        <authorList>
            <person name="Wang C."/>
        </authorList>
    </citation>
    <scope>NUCLEOTIDE SEQUENCE</scope>
    <source>
        <strain evidence="1">LB-8</strain>
    </source>
</reference>
<organism evidence="1 2">
    <name type="scientific">Paraflavisolibacter caeni</name>
    <dbReference type="NCBI Taxonomy" id="2982496"/>
    <lineage>
        <taxon>Bacteria</taxon>
        <taxon>Pseudomonadati</taxon>
        <taxon>Bacteroidota</taxon>
        <taxon>Chitinophagia</taxon>
        <taxon>Chitinophagales</taxon>
        <taxon>Chitinophagaceae</taxon>
        <taxon>Paraflavisolibacter</taxon>
    </lineage>
</organism>
<dbReference type="RefSeq" id="WP_279296660.1">
    <property type="nucleotide sequence ID" value="NZ_JAOTIF010000004.1"/>
</dbReference>
<dbReference type="AlphaFoldDB" id="A0A9X3BFM5"/>